<gene>
    <name evidence="1" type="ORF">WMY93_022031</name>
</gene>
<organism evidence="1 2">
    <name type="scientific">Mugilogobius chulae</name>
    <name type="common">yellowstripe goby</name>
    <dbReference type="NCBI Taxonomy" id="88201"/>
    <lineage>
        <taxon>Eukaryota</taxon>
        <taxon>Metazoa</taxon>
        <taxon>Chordata</taxon>
        <taxon>Craniata</taxon>
        <taxon>Vertebrata</taxon>
        <taxon>Euteleostomi</taxon>
        <taxon>Actinopterygii</taxon>
        <taxon>Neopterygii</taxon>
        <taxon>Teleostei</taxon>
        <taxon>Neoteleostei</taxon>
        <taxon>Acanthomorphata</taxon>
        <taxon>Gobiaria</taxon>
        <taxon>Gobiiformes</taxon>
        <taxon>Gobioidei</taxon>
        <taxon>Gobiidae</taxon>
        <taxon>Gobionellinae</taxon>
        <taxon>Mugilogobius</taxon>
    </lineage>
</organism>
<keyword evidence="2" id="KW-1185">Reference proteome</keyword>
<dbReference type="EMBL" id="JBBPFD010000015">
    <property type="protein sequence ID" value="KAK7896706.1"/>
    <property type="molecule type" value="Genomic_DNA"/>
</dbReference>
<proteinExistence type="predicted"/>
<protein>
    <submittedName>
        <fullName evidence="1">Uncharacterized protein</fullName>
    </submittedName>
</protein>
<reference evidence="2" key="1">
    <citation type="submission" date="2024-04" db="EMBL/GenBank/DDBJ databases">
        <title>Salinicola lusitanus LLJ914,a marine bacterium isolated from the Okinawa Trough.</title>
        <authorList>
            <person name="Li J."/>
        </authorList>
    </citation>
    <scope>NUCLEOTIDE SEQUENCE [LARGE SCALE GENOMIC DNA]</scope>
</reference>
<evidence type="ECO:0000313" key="1">
    <source>
        <dbReference type="EMBL" id="KAK7896706.1"/>
    </source>
</evidence>
<dbReference type="Proteomes" id="UP001460270">
    <property type="component" value="Unassembled WGS sequence"/>
</dbReference>
<evidence type="ECO:0000313" key="2">
    <source>
        <dbReference type="Proteomes" id="UP001460270"/>
    </source>
</evidence>
<accession>A0AAW0NGP0</accession>
<comment type="caution">
    <text evidence="1">The sequence shown here is derived from an EMBL/GenBank/DDBJ whole genome shotgun (WGS) entry which is preliminary data.</text>
</comment>
<dbReference type="AlphaFoldDB" id="A0AAW0NGP0"/>
<name>A0AAW0NGP0_9GOBI</name>
<sequence length="111" mass="12166">MCAFRKQRCAEGKVTTASWRYILCARGRRCEVPTERATHAGHQRPGTRVRIKAARAPRVHLSPAPECLLKLAQADTGPASDVDPAASLRVVLPLQFPTVPPSHLLTGWSFV</sequence>